<evidence type="ECO:0008006" key="3">
    <source>
        <dbReference type="Google" id="ProtNLM"/>
    </source>
</evidence>
<organism evidence="1 2">
    <name type="scientific">Streptomyces lutosisoli</name>
    <dbReference type="NCBI Taxonomy" id="2665721"/>
    <lineage>
        <taxon>Bacteria</taxon>
        <taxon>Bacillati</taxon>
        <taxon>Actinomycetota</taxon>
        <taxon>Actinomycetes</taxon>
        <taxon>Kitasatosporales</taxon>
        <taxon>Streptomycetaceae</taxon>
        <taxon>Streptomyces</taxon>
    </lineage>
</organism>
<evidence type="ECO:0000313" key="2">
    <source>
        <dbReference type="Proteomes" id="UP001596957"/>
    </source>
</evidence>
<accession>A0ABW2VU08</accession>
<dbReference type="EMBL" id="JBHTEC010000001">
    <property type="protein sequence ID" value="MFD0285922.1"/>
    <property type="molecule type" value="Genomic_DNA"/>
</dbReference>
<evidence type="ECO:0000313" key="1">
    <source>
        <dbReference type="EMBL" id="MFD0285922.1"/>
    </source>
</evidence>
<dbReference type="RefSeq" id="WP_381251439.1">
    <property type="nucleotide sequence ID" value="NZ_JBHTBI010000006.1"/>
</dbReference>
<comment type="caution">
    <text evidence="1">The sequence shown here is derived from an EMBL/GenBank/DDBJ whole genome shotgun (WGS) entry which is preliminary data.</text>
</comment>
<dbReference type="Proteomes" id="UP001596957">
    <property type="component" value="Unassembled WGS sequence"/>
</dbReference>
<proteinExistence type="predicted"/>
<protein>
    <recommendedName>
        <fullName evidence="3">DUF2384 domain-containing protein</fullName>
    </recommendedName>
</protein>
<sequence>MPVPVLHSTGSKWAEPVDPLAHTGHTTIRFFDVPEIIREVPAGEVEQEPLRAISVRVDLGALPATGGTARLESTTAWPSSSVAPEAKPVPFAYACVVDLARWLEVGKRDLLQRVGIPRPTFYSWAERGSVPRSGTTRHLFKVHSLALLVVDTFGEKGARQWFHAGLPTNRELFLDSAGDREALERLAELVQRAVVPTRMPKVDRGLAARVGGEGTVMPDTVLEGW</sequence>
<reference evidence="2" key="1">
    <citation type="journal article" date="2019" name="Int. J. Syst. Evol. Microbiol.">
        <title>The Global Catalogue of Microorganisms (GCM) 10K type strain sequencing project: providing services to taxonomists for standard genome sequencing and annotation.</title>
        <authorList>
            <consortium name="The Broad Institute Genomics Platform"/>
            <consortium name="The Broad Institute Genome Sequencing Center for Infectious Disease"/>
            <person name="Wu L."/>
            <person name="Ma J."/>
        </authorList>
    </citation>
    <scope>NUCLEOTIDE SEQUENCE [LARGE SCALE GENOMIC DNA]</scope>
    <source>
        <strain evidence="2">CGMCC 4.7198</strain>
    </source>
</reference>
<gene>
    <name evidence="1" type="ORF">ACFQZP_30390</name>
</gene>
<keyword evidence="2" id="KW-1185">Reference proteome</keyword>
<name>A0ABW2VU08_9ACTN</name>